<gene>
    <name evidence="1" type="ORF">CEURO_LOCUS16129</name>
</gene>
<keyword evidence="2" id="KW-1185">Reference proteome</keyword>
<name>A0A9P1EFJ9_CUSEU</name>
<sequence length="222" mass="24201">MAAVKKEPVVVPLKLSIDEKSNRVLAAEANKDFVDILFSFLTFPMGTIVRLISSAKDEPTAAVTIGCMNKLYEGIQNLSSEYWHTEHCKNMLLNPRNPLAQYCKKLKINIDDSGSEFTYACNNTGCPYYSTHRNVRCLCAKGVTANVKQSADSSSSSYQGAAFLTGRIEFLISDDLLVRPASPAVLAELIPDLGSGDCSAIRVMNLEVSKAEVIRLIACALV</sequence>
<evidence type="ECO:0000313" key="2">
    <source>
        <dbReference type="Proteomes" id="UP001152484"/>
    </source>
</evidence>
<dbReference type="AlphaFoldDB" id="A0A9P1EFJ9"/>
<proteinExistence type="predicted"/>
<dbReference type="Pfam" id="PF05056">
    <property type="entry name" value="DUF674"/>
    <property type="match status" value="1"/>
</dbReference>
<dbReference type="Proteomes" id="UP001152484">
    <property type="component" value="Unassembled WGS sequence"/>
</dbReference>
<comment type="caution">
    <text evidence="1">The sequence shown here is derived from an EMBL/GenBank/DDBJ whole genome shotgun (WGS) entry which is preliminary data.</text>
</comment>
<evidence type="ECO:0000313" key="1">
    <source>
        <dbReference type="EMBL" id="CAH9103457.1"/>
    </source>
</evidence>
<organism evidence="1 2">
    <name type="scientific">Cuscuta europaea</name>
    <name type="common">European dodder</name>
    <dbReference type="NCBI Taxonomy" id="41803"/>
    <lineage>
        <taxon>Eukaryota</taxon>
        <taxon>Viridiplantae</taxon>
        <taxon>Streptophyta</taxon>
        <taxon>Embryophyta</taxon>
        <taxon>Tracheophyta</taxon>
        <taxon>Spermatophyta</taxon>
        <taxon>Magnoliopsida</taxon>
        <taxon>eudicotyledons</taxon>
        <taxon>Gunneridae</taxon>
        <taxon>Pentapetalae</taxon>
        <taxon>asterids</taxon>
        <taxon>lamiids</taxon>
        <taxon>Solanales</taxon>
        <taxon>Convolvulaceae</taxon>
        <taxon>Cuscuteae</taxon>
        <taxon>Cuscuta</taxon>
        <taxon>Cuscuta subgen. Cuscuta</taxon>
    </lineage>
</organism>
<dbReference type="EMBL" id="CAMAPE010000045">
    <property type="protein sequence ID" value="CAH9103457.1"/>
    <property type="molecule type" value="Genomic_DNA"/>
</dbReference>
<dbReference type="PANTHER" id="PTHR33103:SF27">
    <property type="entry name" value="OS04G0594700 PROTEIN"/>
    <property type="match status" value="1"/>
</dbReference>
<reference evidence="1" key="1">
    <citation type="submission" date="2022-07" db="EMBL/GenBank/DDBJ databases">
        <authorList>
            <person name="Macas J."/>
            <person name="Novak P."/>
            <person name="Neumann P."/>
        </authorList>
    </citation>
    <scope>NUCLEOTIDE SEQUENCE</scope>
</reference>
<protein>
    <submittedName>
        <fullName evidence="1">Uncharacterized protein</fullName>
    </submittedName>
</protein>
<dbReference type="OrthoDB" id="1277335at2759"/>
<dbReference type="InterPro" id="IPR007750">
    <property type="entry name" value="DUF674"/>
</dbReference>
<dbReference type="PANTHER" id="PTHR33103">
    <property type="entry name" value="OS01G0153900 PROTEIN"/>
    <property type="match status" value="1"/>
</dbReference>
<accession>A0A9P1EFJ9</accession>